<dbReference type="Pfam" id="PF02714">
    <property type="entry name" value="RSN1_7TM"/>
    <property type="match status" value="1"/>
</dbReference>
<feature type="transmembrane region" description="Helical" evidence="7">
    <location>
        <begin position="406"/>
        <end position="428"/>
    </location>
</feature>
<dbReference type="OrthoDB" id="1689567at2759"/>
<evidence type="ECO:0000256" key="7">
    <source>
        <dbReference type="SAM" id="Phobius"/>
    </source>
</evidence>
<evidence type="ECO:0000256" key="1">
    <source>
        <dbReference type="ARBA" id="ARBA00004141"/>
    </source>
</evidence>
<dbReference type="InterPro" id="IPR027815">
    <property type="entry name" value="CSC1/OSCA1-like_cyt"/>
</dbReference>
<evidence type="ECO:0000313" key="11">
    <source>
        <dbReference type="EMBL" id="OQR95459.1"/>
    </source>
</evidence>
<comment type="similarity">
    <text evidence="2">Belongs to the CSC1 (TC 1.A.17) family.</text>
</comment>
<accession>A0A1V9ZBT0</accession>
<keyword evidence="3" id="KW-0813">Transport</keyword>
<organism evidence="11 12">
    <name type="scientific">Thraustotheca clavata</name>
    <dbReference type="NCBI Taxonomy" id="74557"/>
    <lineage>
        <taxon>Eukaryota</taxon>
        <taxon>Sar</taxon>
        <taxon>Stramenopiles</taxon>
        <taxon>Oomycota</taxon>
        <taxon>Saprolegniomycetes</taxon>
        <taxon>Saprolegniales</taxon>
        <taxon>Achlyaceae</taxon>
        <taxon>Thraustotheca</taxon>
    </lineage>
</organism>
<dbReference type="Pfam" id="PF13967">
    <property type="entry name" value="RSN1_TM"/>
    <property type="match status" value="1"/>
</dbReference>
<dbReference type="AlphaFoldDB" id="A0A1V9ZBT0"/>
<dbReference type="Pfam" id="PF14703">
    <property type="entry name" value="PHM7_cyt"/>
    <property type="match status" value="1"/>
</dbReference>
<feature type="domain" description="CSC1/OSCA1-like cytosolic" evidence="10">
    <location>
        <begin position="205"/>
        <end position="395"/>
    </location>
</feature>
<comment type="subcellular location">
    <subcellularLocation>
        <location evidence="1">Membrane</location>
        <topology evidence="1">Multi-pass membrane protein</topology>
    </subcellularLocation>
</comment>
<evidence type="ECO:0000256" key="6">
    <source>
        <dbReference type="ARBA" id="ARBA00023136"/>
    </source>
</evidence>
<dbReference type="EMBL" id="JNBS01002105">
    <property type="protein sequence ID" value="OQR95459.1"/>
    <property type="molecule type" value="Genomic_DNA"/>
</dbReference>
<feature type="transmembrane region" description="Helical" evidence="7">
    <location>
        <begin position="466"/>
        <end position="489"/>
    </location>
</feature>
<keyword evidence="4 7" id="KW-0812">Transmembrane</keyword>
<proteinExistence type="inferred from homology"/>
<feature type="transmembrane region" description="Helical" evidence="7">
    <location>
        <begin position="691"/>
        <end position="713"/>
    </location>
</feature>
<feature type="transmembrane region" description="Helical" evidence="7">
    <location>
        <begin position="544"/>
        <end position="562"/>
    </location>
</feature>
<dbReference type="GO" id="GO:0005227">
    <property type="term" value="F:calcium-activated cation channel activity"/>
    <property type="evidence" value="ECO:0007669"/>
    <property type="project" value="InterPro"/>
</dbReference>
<feature type="transmembrane region" description="Helical" evidence="7">
    <location>
        <begin position="117"/>
        <end position="137"/>
    </location>
</feature>
<dbReference type="InterPro" id="IPR032880">
    <property type="entry name" value="CSC1/OSCA1-like_N"/>
</dbReference>
<dbReference type="PANTHER" id="PTHR13018">
    <property type="entry name" value="PROBABLE MEMBRANE PROTEIN DUF221-RELATED"/>
    <property type="match status" value="1"/>
</dbReference>
<sequence length="764" mass="88406">MNTNERDIWHFDYTRKRQEQAAQGWYSIGVVFGVNSIGFFIAWLLFLKSRSSRKSLYWMGSTDTNEYSYYLHYPKTLSRWQRFKAFLMKFDDVDSLHRQVGDEATFYLTFQRYALRLLFAMTIFAFIVLIPVYIYAAETPLKAFSTMTIRSVPDKSPLLWIPVASCYIFSLMYGVFLNRLSQLTNNRDPTKSNLLCMIPSDLSAKSILVTCVPKSMPQDRIFYLLDQIFPGYLSHVNVVYDLEQYRRLHRLRIMYENQLERIKLLQVMKNHNSVPWTLRMLPGNSQMPEFPCFQRHFDQQIVTLNNDISNLIVLEANAIENIVSNHHGTGRVFLVFNNSKWKARFVKKVKYHSIAPIIKCVPKQYHSILRSKIEELDLTQWQLELAPEPDDIDWESVSYQSTKRTLLTAVIYIFLTAFIILFTSPLAVTTALSTGSYSTTAKYVNDFVYAVQDLMEGLSPIMVNFIFSYVPTIILVMINAILLNVVYHAGRMQPTSTDSDKEKSILRYSAIYLIFNTLFVPSCTFVSINALFKYFLDKGQVLDILEMFFLSNSGVFFVNYVIQRSFVGTAVVMLRMSEAFEFAWYSSRAVTRKEKEKAITAWKFYTGTQSALQISVLVIIMSFSTVVPVILPFGMLYFFIQHLVDKYGLLYVRPKIKGKGTIAKTSAHASMFPLMIYQCAMSGFFLVRGTMYQNASVVVLLMLTFILILWSYIRDKERLHRAVGTAFPHEQTHFLTPTAVDLYRDPALRSIDTLETSHYGTLQL</sequence>
<name>A0A1V9ZBT0_9STRA</name>
<dbReference type="InterPro" id="IPR003864">
    <property type="entry name" value="CSC1/OSCA1-like_7TM"/>
</dbReference>
<protein>
    <submittedName>
        <fullName evidence="11">Vacuolar protein sorting-associated protein</fullName>
    </submittedName>
</protein>
<evidence type="ECO:0000256" key="3">
    <source>
        <dbReference type="ARBA" id="ARBA00022448"/>
    </source>
</evidence>
<feature type="transmembrane region" description="Helical" evidence="7">
    <location>
        <begin position="25"/>
        <end position="47"/>
    </location>
</feature>
<feature type="domain" description="CSC1/OSCA1-like N-terminal transmembrane" evidence="9">
    <location>
        <begin position="30"/>
        <end position="177"/>
    </location>
</feature>
<dbReference type="PANTHER" id="PTHR13018:SF5">
    <property type="entry name" value="RE44586P"/>
    <property type="match status" value="1"/>
</dbReference>
<feature type="transmembrane region" description="Helical" evidence="7">
    <location>
        <begin position="614"/>
        <end position="640"/>
    </location>
</feature>
<dbReference type="Proteomes" id="UP000243217">
    <property type="component" value="Unassembled WGS sequence"/>
</dbReference>
<evidence type="ECO:0000256" key="2">
    <source>
        <dbReference type="ARBA" id="ARBA00007779"/>
    </source>
</evidence>
<evidence type="ECO:0000259" key="10">
    <source>
        <dbReference type="Pfam" id="PF14703"/>
    </source>
</evidence>
<evidence type="ECO:0000259" key="8">
    <source>
        <dbReference type="Pfam" id="PF02714"/>
    </source>
</evidence>
<keyword evidence="6 7" id="KW-0472">Membrane</keyword>
<dbReference type="GO" id="GO:0005886">
    <property type="term" value="C:plasma membrane"/>
    <property type="evidence" value="ECO:0007669"/>
    <property type="project" value="TreeGrafter"/>
</dbReference>
<comment type="caution">
    <text evidence="11">The sequence shown here is derived from an EMBL/GenBank/DDBJ whole genome shotgun (WGS) entry which is preliminary data.</text>
</comment>
<feature type="transmembrane region" description="Helical" evidence="7">
    <location>
        <begin position="157"/>
        <end position="177"/>
    </location>
</feature>
<reference evidence="11 12" key="1">
    <citation type="journal article" date="2014" name="Genome Biol. Evol.">
        <title>The secreted proteins of Achlya hypogyna and Thraustotheca clavata identify the ancestral oomycete secretome and reveal gene acquisitions by horizontal gene transfer.</title>
        <authorList>
            <person name="Misner I."/>
            <person name="Blouin N."/>
            <person name="Leonard G."/>
            <person name="Richards T.A."/>
            <person name="Lane C.E."/>
        </authorList>
    </citation>
    <scope>NUCLEOTIDE SEQUENCE [LARGE SCALE GENOMIC DNA]</scope>
    <source>
        <strain evidence="11 12">ATCC 34112</strain>
    </source>
</reference>
<evidence type="ECO:0000256" key="4">
    <source>
        <dbReference type="ARBA" id="ARBA00022692"/>
    </source>
</evidence>
<feature type="domain" description="CSC1/OSCA1-like 7TM region" evidence="8">
    <location>
        <begin position="409"/>
        <end position="685"/>
    </location>
</feature>
<dbReference type="InterPro" id="IPR045122">
    <property type="entry name" value="Csc1-like"/>
</dbReference>
<evidence type="ECO:0000259" key="9">
    <source>
        <dbReference type="Pfam" id="PF13967"/>
    </source>
</evidence>
<evidence type="ECO:0000256" key="5">
    <source>
        <dbReference type="ARBA" id="ARBA00022989"/>
    </source>
</evidence>
<keyword evidence="12" id="KW-1185">Reference proteome</keyword>
<gene>
    <name evidence="11" type="ORF">THRCLA_07851</name>
</gene>
<feature type="transmembrane region" description="Helical" evidence="7">
    <location>
        <begin position="510"/>
        <end position="532"/>
    </location>
</feature>
<evidence type="ECO:0000313" key="12">
    <source>
        <dbReference type="Proteomes" id="UP000243217"/>
    </source>
</evidence>
<keyword evidence="5 7" id="KW-1133">Transmembrane helix</keyword>